<dbReference type="PROSITE" id="PS50878">
    <property type="entry name" value="RT_POL"/>
    <property type="match status" value="1"/>
</dbReference>
<comment type="similarity">
    <text evidence="1">Belongs to the bacterial reverse transcriptase family.</text>
</comment>
<dbReference type="RefSeq" id="WP_005988331.1">
    <property type="nucleotide sequence ID" value="NZ_AOSV01000030.1"/>
</dbReference>
<comment type="caution">
    <text evidence="3">The sequence shown here is derived from an EMBL/GenBank/DDBJ whole genome shotgun (WGS) entry which is preliminary data.</text>
</comment>
<dbReference type="PANTHER" id="PTHR34047:SF8">
    <property type="entry name" value="PROTEIN YKFC"/>
    <property type="match status" value="1"/>
</dbReference>
<feature type="domain" description="Reverse transcriptase" evidence="2">
    <location>
        <begin position="1"/>
        <end position="295"/>
    </location>
</feature>
<keyword evidence="3" id="KW-0695">RNA-directed DNA polymerase</keyword>
<dbReference type="Pfam" id="PF00078">
    <property type="entry name" value="RVT_1"/>
    <property type="match status" value="1"/>
</dbReference>
<dbReference type="PATRIC" id="fig|1262666.3.peg.2906"/>
<keyword evidence="3" id="KW-0808">Transferase</keyword>
<organism evidence="3 4">
    <name type="scientific">Desulfocurvibacter africanus PCS</name>
    <dbReference type="NCBI Taxonomy" id="1262666"/>
    <lineage>
        <taxon>Bacteria</taxon>
        <taxon>Pseudomonadati</taxon>
        <taxon>Thermodesulfobacteriota</taxon>
        <taxon>Desulfovibrionia</taxon>
        <taxon>Desulfovibrionales</taxon>
        <taxon>Desulfovibrionaceae</taxon>
        <taxon>Desulfocurvibacter</taxon>
    </lineage>
</organism>
<accession>M5PQK8</accession>
<reference evidence="3 4" key="1">
    <citation type="journal article" date="2013" name="Genome Announc.">
        <title>Draft Genome Sequence for Desulfovibrio africanus Strain PCS.</title>
        <authorList>
            <person name="Brown S.D."/>
            <person name="Utturkar S.M."/>
            <person name="Arkin A.P."/>
            <person name="Deutschbauer A.M."/>
            <person name="Elias D.A."/>
            <person name="Hazen T.C."/>
            <person name="Chakraborty R."/>
        </authorList>
    </citation>
    <scope>NUCLEOTIDE SEQUENCE [LARGE SCALE GENOMIC DNA]</scope>
    <source>
        <strain evidence="3 4">PCS</strain>
    </source>
</reference>
<evidence type="ECO:0000259" key="2">
    <source>
        <dbReference type="PROSITE" id="PS50878"/>
    </source>
</evidence>
<dbReference type="EMBL" id="AOSV01000030">
    <property type="protein sequence ID" value="EMG36369.1"/>
    <property type="molecule type" value="Genomic_DNA"/>
</dbReference>
<keyword evidence="3" id="KW-0548">Nucleotidyltransferase</keyword>
<proteinExistence type="inferred from homology"/>
<protein>
    <submittedName>
        <fullName evidence="3">Reverse transcriptase (RNA-dependent DNA polymerase)</fullName>
    </submittedName>
</protein>
<dbReference type="CDD" id="cd01646">
    <property type="entry name" value="RT_Bac_retron_I"/>
    <property type="match status" value="1"/>
</dbReference>
<dbReference type="OrthoDB" id="9780724at2"/>
<evidence type="ECO:0000256" key="1">
    <source>
        <dbReference type="ARBA" id="ARBA00034120"/>
    </source>
</evidence>
<dbReference type="AlphaFoldDB" id="M5PQK8"/>
<dbReference type="InterPro" id="IPR051083">
    <property type="entry name" value="GrpII_Intron_Splice-Mob/Def"/>
</dbReference>
<name>M5PQK8_DESAF</name>
<sequence length="535" mass="60417">MIAIKDLIGKGYFPKELPPPFYTDLLSQHAIDSGSNILPELYNSSKITFHARHNQLRSGSLRRILSIPNPISQCKVAHEIYNNWGGIINKIEESDISISKPKLDEKRGRALEPLHWLSSLPKIRARARAGCRYLVKADVSRFYPTIYTHSIPWALHGKDVAKRNRWGDLLGNRLDVAIRNGQDGQTVGIPIGPDTSLAIAELILSQVDKDIAGIDKEHSLRYMDDYEIACLTLSHAESIVNSLENALAKFELQLNPRKVEIVELPEVLDTLWVSELRNISLSATAEKAQFYNLVELVNKAFYCAKLYPDSGVLKYCLGRIAYLDIYSENFEFVYDIALQFIMAEPSVISTAIPLFLYDFFVDDDFDKAGDKISRLKNVLEEIICRHSELRHGSEVAWALWCASVMDITLNAGSLGDLFLMDDSVVGLIALSLYHRGKINGAVDLAYWSSMVTRDHLFDAMWLIAYESVVKNWLPSANLNFIDEVPEFAVLRSKGVSFFNNEVEPQTLVDDIIKQRENSEASRSTQDDIFDLGYFA</sequence>
<evidence type="ECO:0000313" key="4">
    <source>
        <dbReference type="Proteomes" id="UP000011922"/>
    </source>
</evidence>
<dbReference type="PANTHER" id="PTHR34047">
    <property type="entry name" value="NUCLEAR INTRON MATURASE 1, MITOCHONDRIAL-RELATED"/>
    <property type="match status" value="1"/>
</dbReference>
<gene>
    <name evidence="3" type="ORF">PCS_02872</name>
</gene>
<dbReference type="InterPro" id="IPR000477">
    <property type="entry name" value="RT_dom"/>
</dbReference>
<dbReference type="Proteomes" id="UP000011922">
    <property type="component" value="Unassembled WGS sequence"/>
</dbReference>
<evidence type="ECO:0000313" key="3">
    <source>
        <dbReference type="EMBL" id="EMG36369.1"/>
    </source>
</evidence>
<dbReference type="GO" id="GO:0003964">
    <property type="term" value="F:RNA-directed DNA polymerase activity"/>
    <property type="evidence" value="ECO:0007669"/>
    <property type="project" value="UniProtKB-KW"/>
</dbReference>